<sequence>MWLAKACWSIQSGLPETTRKSPQPILGFSLRAVVWDLFPGSKQIVRRKLVSHDSGGAQAPGSATFGC</sequence>
<accession>A0A2J8KDK0</accession>
<comment type="caution">
    <text evidence="1">The sequence shown here is derived from an EMBL/GenBank/DDBJ whole genome shotgun (WGS) entry which is preliminary data.</text>
</comment>
<protein>
    <submittedName>
        <fullName evidence="1">NR4A1 isoform 23</fullName>
    </submittedName>
</protein>
<proteinExistence type="predicted"/>
<evidence type="ECO:0000313" key="2">
    <source>
        <dbReference type="Proteomes" id="UP000236370"/>
    </source>
</evidence>
<evidence type="ECO:0000313" key="1">
    <source>
        <dbReference type="EMBL" id="PNI33094.1"/>
    </source>
</evidence>
<dbReference type="EMBL" id="NBAG03000375">
    <property type="protein sequence ID" value="PNI33094.1"/>
    <property type="molecule type" value="Genomic_DNA"/>
</dbReference>
<dbReference type="Proteomes" id="UP000236370">
    <property type="component" value="Unassembled WGS sequence"/>
</dbReference>
<organism evidence="1 2">
    <name type="scientific">Pan troglodytes</name>
    <name type="common">Chimpanzee</name>
    <dbReference type="NCBI Taxonomy" id="9598"/>
    <lineage>
        <taxon>Eukaryota</taxon>
        <taxon>Metazoa</taxon>
        <taxon>Chordata</taxon>
        <taxon>Craniata</taxon>
        <taxon>Vertebrata</taxon>
        <taxon>Euteleostomi</taxon>
        <taxon>Mammalia</taxon>
        <taxon>Eutheria</taxon>
        <taxon>Euarchontoglires</taxon>
        <taxon>Primates</taxon>
        <taxon>Haplorrhini</taxon>
        <taxon>Catarrhini</taxon>
        <taxon>Hominidae</taxon>
        <taxon>Pan</taxon>
    </lineage>
</organism>
<gene>
    <name evidence="1" type="ORF">CK820_G0039616</name>
</gene>
<reference evidence="1 2" key="1">
    <citation type="submission" date="2017-12" db="EMBL/GenBank/DDBJ databases">
        <title>High-resolution comparative analysis of great ape genomes.</title>
        <authorList>
            <person name="Pollen A."/>
            <person name="Hastie A."/>
            <person name="Hormozdiari F."/>
            <person name="Dougherty M."/>
            <person name="Liu R."/>
            <person name="Chaisson M."/>
            <person name="Hoppe E."/>
            <person name="Hill C."/>
            <person name="Pang A."/>
            <person name="Hillier L."/>
            <person name="Baker C."/>
            <person name="Armstrong J."/>
            <person name="Shendure J."/>
            <person name="Paten B."/>
            <person name="Wilson R."/>
            <person name="Chao H."/>
            <person name="Schneider V."/>
            <person name="Ventura M."/>
            <person name="Kronenberg Z."/>
            <person name="Murali S."/>
            <person name="Gordon D."/>
            <person name="Cantsilieris S."/>
            <person name="Munson K."/>
            <person name="Nelson B."/>
            <person name="Raja A."/>
            <person name="Underwood J."/>
            <person name="Diekhans M."/>
            <person name="Fiddes I."/>
            <person name="Haussler D."/>
            <person name="Eichler E."/>
        </authorList>
    </citation>
    <scope>NUCLEOTIDE SEQUENCE [LARGE SCALE GENOMIC DNA]</scope>
    <source>
        <strain evidence="1">Yerkes chimp pedigree #C0471</strain>
    </source>
</reference>
<dbReference type="AlphaFoldDB" id="A0A2J8KDK0"/>
<name>A0A2J8KDK0_PANTR</name>